<evidence type="ECO:0000256" key="5">
    <source>
        <dbReference type="ARBA" id="ARBA00023288"/>
    </source>
</evidence>
<dbReference type="InterPro" id="IPR004872">
    <property type="entry name" value="Lipoprotein_NlpA"/>
</dbReference>
<evidence type="ECO:0000256" key="6">
    <source>
        <dbReference type="PIRNR" id="PIRNR002854"/>
    </source>
</evidence>
<evidence type="ECO:0000256" key="2">
    <source>
        <dbReference type="ARBA" id="ARBA00022729"/>
    </source>
</evidence>
<name>A0A1D2KXD6_BROTH</name>
<gene>
    <name evidence="10" type="primary">metQ</name>
    <name evidence="10" type="ORF">BTBSAS_40066</name>
    <name evidence="9" type="ORF">CNY62_04395</name>
</gene>
<reference evidence="12" key="2">
    <citation type="submission" date="2018-04" db="EMBL/GenBank/DDBJ databases">
        <authorList>
            <person name="Illikoud N."/>
        </authorList>
    </citation>
    <scope>NUCLEOTIDE SEQUENCE [LARGE SCALE GENOMIC DNA]</scope>
</reference>
<dbReference type="STRING" id="2756.BFR44_07470"/>
<dbReference type="Proteomes" id="UP000243591">
    <property type="component" value="Chromosome"/>
</dbReference>
<feature type="signal peptide" evidence="8">
    <location>
        <begin position="1"/>
        <end position="21"/>
    </location>
</feature>
<dbReference type="PROSITE" id="PS51257">
    <property type="entry name" value="PROKAR_LIPOPROTEIN"/>
    <property type="match status" value="1"/>
</dbReference>
<evidence type="ECO:0000313" key="10">
    <source>
        <dbReference type="EMBL" id="SPP29043.1"/>
    </source>
</evidence>
<dbReference type="Gene3D" id="3.40.190.10">
    <property type="entry name" value="Periplasmic binding protein-like II"/>
    <property type="match status" value="2"/>
</dbReference>
<dbReference type="OrthoDB" id="9812878at2"/>
<sequence length="271" mass="29809">MHNIKKSVGFIFILVAVFTLTACGNSSKALDDKTITVGVTGGPHEQIMQEVAKVAKKDGVTVKLKVFSDYNTPNTALDQGELDANSFQTLPFLKNQVKSKDFKITEAFSTVAFPLGIYSDKLKDLKDLKKGDKIAVPNDPANELRALQLFEKAGIIKLDKNAGENTTKKDVVENKLDLQIVELDAAQIPAQLGEVAVAAINTNFAMGAGLNIKDNAIYHEPLVKNPYPNYFVVRTENKDDAIVAKLKKYYQSDDVKEFIAKQFKGSVVPTW</sequence>
<keyword evidence="4" id="KW-0564">Palmitate</keyword>
<dbReference type="PIRSF" id="PIRSF002854">
    <property type="entry name" value="MetQ"/>
    <property type="match status" value="1"/>
</dbReference>
<reference evidence="9 11" key="1">
    <citation type="submission" date="2017-09" db="EMBL/GenBank/DDBJ databases">
        <title>Complete Genome Sequences of Two Strains of the Meat Spoilage Bacterium Brochothrix thermosphacta Isolated from Ground Chicken.</title>
        <authorList>
            <person name="Paoli G.C."/>
            <person name="Wijey C."/>
            <person name="Chen C.-Y."/>
            <person name="Nguyen L."/>
            <person name="Yan X."/>
            <person name="Irwin P.L."/>
        </authorList>
    </citation>
    <scope>NUCLEOTIDE SEQUENCE [LARGE SCALE GENOMIC DNA]</scope>
    <source>
        <strain evidence="9 11">BI</strain>
    </source>
</reference>
<reference evidence="10" key="3">
    <citation type="submission" date="2018-04" db="EMBL/GenBank/DDBJ databases">
        <authorList>
            <person name="Go L.Y."/>
            <person name="Mitchell J.A."/>
        </authorList>
    </citation>
    <scope>NUCLEOTIDE SEQUENCE</scope>
    <source>
        <strain evidence="10">BSAS1 3</strain>
    </source>
</reference>
<evidence type="ECO:0000256" key="1">
    <source>
        <dbReference type="ARBA" id="ARBA00004635"/>
    </source>
</evidence>
<dbReference type="PANTHER" id="PTHR30429:SF1">
    <property type="entry name" value="D-METHIONINE-BINDING LIPOPROTEIN METQ-RELATED"/>
    <property type="match status" value="1"/>
</dbReference>
<dbReference type="EMBL" id="OUNC01000034">
    <property type="protein sequence ID" value="SPP29043.1"/>
    <property type="molecule type" value="Genomic_DNA"/>
</dbReference>
<feature type="lipid moiety-binding region" description="S-diacylglycerol cysteine" evidence="7">
    <location>
        <position position="23"/>
    </location>
</feature>
<comment type="subcellular location">
    <subcellularLocation>
        <location evidence="1">Membrane</location>
        <topology evidence="1">Lipid-anchor</topology>
    </subcellularLocation>
</comment>
<dbReference type="PANTHER" id="PTHR30429">
    <property type="entry name" value="D-METHIONINE-BINDING LIPOPROTEIN METQ"/>
    <property type="match status" value="1"/>
</dbReference>
<protein>
    <recommendedName>
        <fullName evidence="6">Lipoprotein</fullName>
    </recommendedName>
</protein>
<feature type="chain" id="PRO_5038216339" description="Lipoprotein" evidence="8">
    <location>
        <begin position="22"/>
        <end position="271"/>
    </location>
</feature>
<organism evidence="9 11">
    <name type="scientific">Brochothrix thermosphacta</name>
    <name type="common">Microbacterium thermosphactum</name>
    <dbReference type="NCBI Taxonomy" id="2756"/>
    <lineage>
        <taxon>Bacteria</taxon>
        <taxon>Bacillati</taxon>
        <taxon>Bacillota</taxon>
        <taxon>Bacilli</taxon>
        <taxon>Bacillales</taxon>
        <taxon>Listeriaceae</taxon>
        <taxon>Brochothrix</taxon>
    </lineage>
</organism>
<dbReference type="GO" id="GO:0016020">
    <property type="term" value="C:membrane"/>
    <property type="evidence" value="ECO:0007669"/>
    <property type="project" value="UniProtKB-SubCell"/>
</dbReference>
<keyword evidence="11" id="KW-1185">Reference proteome</keyword>
<dbReference type="SUPFAM" id="SSF53850">
    <property type="entry name" value="Periplasmic binding protein-like II"/>
    <property type="match status" value="1"/>
</dbReference>
<dbReference type="RefSeq" id="WP_069120867.1">
    <property type="nucleotide sequence ID" value="NZ_CBCPIX010000006.1"/>
</dbReference>
<dbReference type="Pfam" id="PF03180">
    <property type="entry name" value="Lipoprotein_9"/>
    <property type="match status" value="1"/>
</dbReference>
<evidence type="ECO:0000313" key="9">
    <source>
        <dbReference type="EMBL" id="ATF25692.1"/>
    </source>
</evidence>
<evidence type="ECO:0000313" key="11">
    <source>
        <dbReference type="Proteomes" id="UP000243591"/>
    </source>
</evidence>
<evidence type="ECO:0000256" key="4">
    <source>
        <dbReference type="ARBA" id="ARBA00023139"/>
    </source>
</evidence>
<dbReference type="GeneID" id="66537716"/>
<comment type="similarity">
    <text evidence="6">Belongs to the nlpA lipoprotein family.</text>
</comment>
<accession>A0A1D2KXD6</accession>
<keyword evidence="2 8" id="KW-0732">Signal</keyword>
<evidence type="ECO:0000313" key="12">
    <source>
        <dbReference type="Proteomes" id="UP000270190"/>
    </source>
</evidence>
<keyword evidence="5 6" id="KW-0449">Lipoprotein</keyword>
<dbReference type="KEGG" id="bths:CNY62_04395"/>
<keyword evidence="3" id="KW-0472">Membrane</keyword>
<dbReference type="Proteomes" id="UP000270190">
    <property type="component" value="Unassembled WGS sequence"/>
</dbReference>
<evidence type="ECO:0000256" key="8">
    <source>
        <dbReference type="SAM" id="SignalP"/>
    </source>
</evidence>
<evidence type="ECO:0000256" key="3">
    <source>
        <dbReference type="ARBA" id="ARBA00023136"/>
    </source>
</evidence>
<dbReference type="EMBL" id="CP023483">
    <property type="protein sequence ID" value="ATF25692.1"/>
    <property type="molecule type" value="Genomic_DNA"/>
</dbReference>
<evidence type="ECO:0000256" key="7">
    <source>
        <dbReference type="PIRSR" id="PIRSR002854-1"/>
    </source>
</evidence>
<dbReference type="AlphaFoldDB" id="A0A1D2KXD6"/>
<proteinExistence type="inferred from homology"/>